<keyword evidence="3" id="KW-1185">Reference proteome</keyword>
<dbReference type="RefSeq" id="WP_248353172.1">
    <property type="nucleotide sequence ID" value="NZ_AP025591.1"/>
</dbReference>
<evidence type="ECO:0000313" key="2">
    <source>
        <dbReference type="EMBL" id="BDG04709.1"/>
    </source>
</evidence>
<accession>A0ABM7WZ49</accession>
<protein>
    <submittedName>
        <fullName evidence="2">Uncharacterized protein</fullName>
    </submittedName>
</protein>
<sequence length="56" mass="6275">MPGKRRDEPRKDAGDAPRTDLPPTREPYDDGYFGTGEEEGVEREREAPDPGESGER</sequence>
<feature type="compositionally biased region" description="Basic and acidic residues" evidence="1">
    <location>
        <begin position="42"/>
        <end position="56"/>
    </location>
</feature>
<feature type="region of interest" description="Disordered" evidence="1">
    <location>
        <begin position="1"/>
        <end position="56"/>
    </location>
</feature>
<organism evidence="2 3">
    <name type="scientific">Anaeromyxobacter oryzae</name>
    <dbReference type="NCBI Taxonomy" id="2918170"/>
    <lineage>
        <taxon>Bacteria</taxon>
        <taxon>Pseudomonadati</taxon>
        <taxon>Myxococcota</taxon>
        <taxon>Myxococcia</taxon>
        <taxon>Myxococcales</taxon>
        <taxon>Cystobacterineae</taxon>
        <taxon>Anaeromyxobacteraceae</taxon>
        <taxon>Anaeromyxobacter</taxon>
    </lineage>
</organism>
<proteinExistence type="predicted"/>
<dbReference type="Proteomes" id="UP001162891">
    <property type="component" value="Chromosome"/>
</dbReference>
<evidence type="ECO:0000256" key="1">
    <source>
        <dbReference type="SAM" id="MobiDB-lite"/>
    </source>
</evidence>
<dbReference type="EMBL" id="AP025591">
    <property type="protein sequence ID" value="BDG04709.1"/>
    <property type="molecule type" value="Genomic_DNA"/>
</dbReference>
<name>A0ABM7WZ49_9BACT</name>
<evidence type="ECO:0000313" key="3">
    <source>
        <dbReference type="Proteomes" id="UP001162891"/>
    </source>
</evidence>
<reference evidence="3" key="1">
    <citation type="journal article" date="2022" name="Int. J. Syst. Evol. Microbiol.">
        <title>Anaeromyxobacter oryzae sp. nov., Anaeromyxobacter diazotrophicus sp. nov. and Anaeromyxobacter paludicola sp. nov., isolated from paddy soils.</title>
        <authorList>
            <person name="Itoh H."/>
            <person name="Xu Z."/>
            <person name="Mise K."/>
            <person name="Masuda Y."/>
            <person name="Ushijima N."/>
            <person name="Hayakawa C."/>
            <person name="Shiratori Y."/>
            <person name="Senoo K."/>
        </authorList>
    </citation>
    <scope>NUCLEOTIDE SEQUENCE [LARGE SCALE GENOMIC DNA]</scope>
    <source>
        <strain evidence="3">Red232</strain>
    </source>
</reference>
<feature type="compositionally biased region" description="Basic and acidic residues" evidence="1">
    <location>
        <begin position="1"/>
        <end position="18"/>
    </location>
</feature>
<gene>
    <name evidence="2" type="ORF">AMOR_37050</name>
</gene>